<proteinExistence type="predicted"/>
<dbReference type="HOGENOM" id="CLU_3154444_0_0_9"/>
<dbReference type="EMBL" id="ACKV01000089">
    <property type="protein sequence ID" value="EEJ41823.1"/>
    <property type="molecule type" value="Genomic_DNA"/>
</dbReference>
<organism evidence="1 2">
    <name type="scientific">Leuconostoc mesenteroides subsp. cremoris ATCC 19254</name>
    <dbReference type="NCBI Taxonomy" id="586220"/>
    <lineage>
        <taxon>Bacteria</taxon>
        <taxon>Bacillati</taxon>
        <taxon>Bacillota</taxon>
        <taxon>Bacilli</taxon>
        <taxon>Lactobacillales</taxon>
        <taxon>Lactobacillaceae</taxon>
        <taxon>Leuconostoc</taxon>
    </lineage>
</organism>
<dbReference type="AlphaFoldDB" id="C2KLS9"/>
<comment type="caution">
    <text evidence="1">The sequence shown here is derived from an EMBL/GenBank/DDBJ whole genome shotgun (WGS) entry which is preliminary data.</text>
</comment>
<gene>
    <name evidence="1" type="ORF">HMPREF0555_1595</name>
</gene>
<protein>
    <submittedName>
        <fullName evidence="1">Uncharacterized protein</fullName>
    </submittedName>
</protein>
<evidence type="ECO:0000313" key="1">
    <source>
        <dbReference type="EMBL" id="EEJ41823.1"/>
    </source>
</evidence>
<dbReference type="Proteomes" id="UP000004283">
    <property type="component" value="Unassembled WGS sequence"/>
</dbReference>
<reference evidence="1 2" key="1">
    <citation type="submission" date="2009-04" db="EMBL/GenBank/DDBJ databases">
        <authorList>
            <person name="Qin X."/>
            <person name="Bachman B."/>
            <person name="Battles P."/>
            <person name="Bell A."/>
            <person name="Bess C."/>
            <person name="Bickham C."/>
            <person name="Chaboub L."/>
            <person name="Chen D."/>
            <person name="Coyle M."/>
            <person name="Deiros D.R."/>
            <person name="Dinh H."/>
            <person name="Forbes L."/>
            <person name="Fowler G."/>
            <person name="Francisco L."/>
            <person name="Fu Q."/>
            <person name="Gubbala S."/>
            <person name="Hale W."/>
            <person name="Han Y."/>
            <person name="Hemphill L."/>
            <person name="Highlander S.K."/>
            <person name="Hirani K."/>
            <person name="Hogues M."/>
            <person name="Jackson L."/>
            <person name="Jakkamsetti A."/>
            <person name="Javaid M."/>
            <person name="Jiang H."/>
            <person name="Korchina V."/>
            <person name="Kovar C."/>
            <person name="Lara F."/>
            <person name="Lee S."/>
            <person name="Mata R."/>
            <person name="Mathew T."/>
            <person name="Moen C."/>
            <person name="Morales K."/>
            <person name="Munidasa M."/>
            <person name="Nazareth L."/>
            <person name="Ngo R."/>
            <person name="Nguyen L."/>
            <person name="Okwuonu G."/>
            <person name="Ongeri F."/>
            <person name="Patil S."/>
            <person name="Petrosino J."/>
            <person name="Pham C."/>
            <person name="Pham P."/>
            <person name="Pu L.-L."/>
            <person name="Puazo M."/>
            <person name="Raj R."/>
            <person name="Reid J."/>
            <person name="Rouhana J."/>
            <person name="Saada N."/>
            <person name="Shang Y."/>
            <person name="Simmons D."/>
            <person name="Thornton R."/>
            <person name="Warren J."/>
            <person name="Weissenberger G."/>
            <person name="Zhang J."/>
            <person name="Zhang L."/>
            <person name="Zhou C."/>
            <person name="Zhu D."/>
            <person name="Muzny D."/>
            <person name="Worley K."/>
            <person name="Gibbs R."/>
        </authorList>
    </citation>
    <scope>NUCLEOTIDE SEQUENCE [LARGE SCALE GENOMIC DNA]</scope>
    <source>
        <strain evidence="1 2">ATCC 19254</strain>
    </source>
</reference>
<name>C2KLS9_LEUMC</name>
<evidence type="ECO:0000313" key="2">
    <source>
        <dbReference type="Proteomes" id="UP000004283"/>
    </source>
</evidence>
<sequence length="48" mass="5638">MYYKVCIRAIIADLGNFHKLSTAKLNEILYEIYLALDVLFWCLSIVKK</sequence>
<accession>C2KLS9</accession>